<dbReference type="InterPro" id="IPR017145">
    <property type="entry name" value="Aminobenzoyl-glu_utiliz_pB"/>
</dbReference>
<sequence length="498" mass="53344">MERSGNMHKIDQEIAERIEAYRPLCSHLSDRLWDFAETAYDEHESVELQVRELETNGFRVTRDVAEIPTAFIAEAGSEGPVIGFLGEYDALPQLSQEADVTARAPRVAAGNGHGCGHNLLGGATLLAALAVKDWLQSTGRPGRVRYYGCPAEEGGAGKVFMTRAGAFDGLDAALTWHPASILAIDAMATLATIHVRFTFSGVAAHAAAAPHLGRSALDAVTLMNVAANYLREHIPSDARLHYAIHDTGGIAPNVVQARAEVVYQLRSPELAVVQSIMERLRKIAQGAAMMTGTSMAYRIERAMSNMRPNNVLSELMYARMQALGPTPFDDADRAFAARMQAAISPEEAKASLQIFGAQRLSGVLHEGVLPAEVMPAVLSASTDVGDVSWVVPTARCLGACFALGTPFHSWQLVAQGKASVAHKGMTHTAKIMAATAAGLFTDPETLARAQEEFRQAAAEHPYQCAIPDDVRPPVIKPAARLRGTMRGAFPNQYAGVSA</sequence>
<dbReference type="GO" id="GO:0071713">
    <property type="term" value="F:para-aminobenzoyl-glutamate hydrolase activity"/>
    <property type="evidence" value="ECO:0007669"/>
    <property type="project" value="TreeGrafter"/>
</dbReference>
<dbReference type="GO" id="GO:0046657">
    <property type="term" value="P:folic acid catabolic process"/>
    <property type="evidence" value="ECO:0007669"/>
    <property type="project" value="TreeGrafter"/>
</dbReference>
<dbReference type="NCBIfam" id="TIGR01891">
    <property type="entry name" value="amidohydrolases"/>
    <property type="match status" value="1"/>
</dbReference>
<dbReference type="Proteomes" id="UP000255165">
    <property type="component" value="Unassembled WGS sequence"/>
</dbReference>
<dbReference type="SUPFAM" id="SSF53187">
    <property type="entry name" value="Zn-dependent exopeptidases"/>
    <property type="match status" value="1"/>
</dbReference>
<dbReference type="GO" id="GO:0005737">
    <property type="term" value="C:cytoplasm"/>
    <property type="evidence" value="ECO:0007669"/>
    <property type="project" value="TreeGrafter"/>
</dbReference>
<accession>A0A370NXG6</accession>
<dbReference type="InterPro" id="IPR002933">
    <property type="entry name" value="Peptidase_M20"/>
</dbReference>
<dbReference type="PANTHER" id="PTHR30575">
    <property type="entry name" value="PEPTIDASE M20"/>
    <property type="match status" value="1"/>
</dbReference>
<protein>
    <submittedName>
        <fullName evidence="2">Amidohydrolase</fullName>
    </submittedName>
</protein>
<dbReference type="AlphaFoldDB" id="A0A370NXG6"/>
<reference evidence="3" key="1">
    <citation type="submission" date="2018-06" db="EMBL/GenBank/DDBJ databases">
        <authorList>
            <person name="Feng T."/>
            <person name="Jeon C.O."/>
        </authorList>
    </citation>
    <scope>NUCLEOTIDE SEQUENCE [LARGE SCALE GENOMIC DNA]</scope>
    <source>
        <strain evidence="3">S23</strain>
    </source>
</reference>
<proteinExistence type="predicted"/>
<organism evidence="2 3">
    <name type="scientific">Cupriavidus lacunae</name>
    <dbReference type="NCBI Taxonomy" id="2666307"/>
    <lineage>
        <taxon>Bacteria</taxon>
        <taxon>Pseudomonadati</taxon>
        <taxon>Pseudomonadota</taxon>
        <taxon>Betaproteobacteria</taxon>
        <taxon>Burkholderiales</taxon>
        <taxon>Burkholderiaceae</taxon>
        <taxon>Cupriavidus</taxon>
    </lineage>
</organism>
<evidence type="ECO:0000313" key="3">
    <source>
        <dbReference type="Proteomes" id="UP000255165"/>
    </source>
</evidence>
<evidence type="ECO:0000313" key="2">
    <source>
        <dbReference type="EMBL" id="RDK10311.1"/>
    </source>
</evidence>
<keyword evidence="1 2" id="KW-0378">Hydrolase</keyword>
<dbReference type="PIRSF" id="PIRSF037227">
    <property type="entry name" value="Aminobenzoyl-glu_utiliz_pB"/>
    <property type="match status" value="1"/>
</dbReference>
<dbReference type="GO" id="GO:0016805">
    <property type="term" value="F:dipeptidase activity"/>
    <property type="evidence" value="ECO:0007669"/>
    <property type="project" value="TreeGrafter"/>
</dbReference>
<dbReference type="Gene3D" id="3.30.70.360">
    <property type="match status" value="1"/>
</dbReference>
<dbReference type="Gene3D" id="3.40.630.10">
    <property type="entry name" value="Zn peptidases"/>
    <property type="match status" value="1"/>
</dbReference>
<dbReference type="SUPFAM" id="SSF55031">
    <property type="entry name" value="Bacterial exopeptidase dimerisation domain"/>
    <property type="match status" value="1"/>
</dbReference>
<keyword evidence="3" id="KW-1185">Reference proteome</keyword>
<dbReference type="EMBL" id="QKWJ01000009">
    <property type="protein sequence ID" value="RDK10311.1"/>
    <property type="molecule type" value="Genomic_DNA"/>
</dbReference>
<dbReference type="InterPro" id="IPR036264">
    <property type="entry name" value="Bact_exopeptidase_dim_dom"/>
</dbReference>
<dbReference type="Pfam" id="PF01546">
    <property type="entry name" value="Peptidase_M20"/>
    <property type="match status" value="1"/>
</dbReference>
<dbReference type="PANTHER" id="PTHR30575:SF0">
    <property type="entry name" value="XAA-ARG DIPEPTIDASE"/>
    <property type="match status" value="1"/>
</dbReference>
<dbReference type="InterPro" id="IPR017439">
    <property type="entry name" value="Amidohydrolase"/>
</dbReference>
<comment type="caution">
    <text evidence="2">The sequence shown here is derived from an EMBL/GenBank/DDBJ whole genome shotgun (WGS) entry which is preliminary data.</text>
</comment>
<gene>
    <name evidence="2" type="ORF">DN412_10220</name>
</gene>
<evidence type="ECO:0000256" key="1">
    <source>
        <dbReference type="ARBA" id="ARBA00022801"/>
    </source>
</evidence>
<dbReference type="InterPro" id="IPR052030">
    <property type="entry name" value="Peptidase_M20/M20A_hydrolases"/>
</dbReference>
<dbReference type="FunFam" id="3.30.70.360:FF:000004">
    <property type="entry name" value="Peptidase M20 domain-containing protein 2"/>
    <property type="match status" value="1"/>
</dbReference>
<name>A0A370NXG6_9BURK</name>